<dbReference type="AlphaFoldDB" id="A0A1H5N5L3"/>
<evidence type="ECO:0000313" key="2">
    <source>
        <dbReference type="EMBL" id="SEE95958.1"/>
    </source>
</evidence>
<organism evidence="2 3">
    <name type="scientific">Ruania alba</name>
    <dbReference type="NCBI Taxonomy" id="648782"/>
    <lineage>
        <taxon>Bacteria</taxon>
        <taxon>Bacillati</taxon>
        <taxon>Actinomycetota</taxon>
        <taxon>Actinomycetes</taxon>
        <taxon>Micrococcales</taxon>
        <taxon>Ruaniaceae</taxon>
        <taxon>Ruania</taxon>
    </lineage>
</organism>
<dbReference type="RefSeq" id="WP_245708951.1">
    <property type="nucleotide sequence ID" value="NZ_FNTX01000002.1"/>
</dbReference>
<dbReference type="EMBL" id="FNTX01000002">
    <property type="protein sequence ID" value="SEE95958.1"/>
    <property type="molecule type" value="Genomic_DNA"/>
</dbReference>
<sequence>MRPPHPLPSNLVDRPFAVRQAVDQGVHPERLRRADLVAPFVGTRLPADREPTLLDLCRALAEVRPDCFISHATAARLHGLPLPARFRGDTAIDLAVFNPGRSPRLDGVRGHHLDRRYTSVVQVKDHAGSGDHDGVPTSSPVSTWRQLAWVLSERELVAVGDSLLRRQQPMATIDQLQAAVDSLRGVPGHGRLYRALLDVRPGTDSGQESSLRVDLIQAGLPEPEINPAIYDADGEFIGYGDMVFREQKVIVEYDGDHHRTDIGQYNTDVDRLNAFGRAGWLVIRVNKSHRGAARARIVAEIRDALIDRGWRPALRHAA</sequence>
<dbReference type="Pfam" id="PF04480">
    <property type="entry name" value="DUF559"/>
    <property type="match status" value="1"/>
</dbReference>
<feature type="domain" description="DUF559" evidence="1">
    <location>
        <begin position="241"/>
        <end position="302"/>
    </location>
</feature>
<dbReference type="Gene3D" id="3.40.960.10">
    <property type="entry name" value="VSR Endonuclease"/>
    <property type="match status" value="1"/>
</dbReference>
<dbReference type="Proteomes" id="UP000199220">
    <property type="component" value="Unassembled WGS sequence"/>
</dbReference>
<name>A0A1H5N5L3_9MICO</name>
<proteinExistence type="predicted"/>
<evidence type="ECO:0000259" key="1">
    <source>
        <dbReference type="Pfam" id="PF04480"/>
    </source>
</evidence>
<dbReference type="InterPro" id="IPR007569">
    <property type="entry name" value="DUF559"/>
</dbReference>
<gene>
    <name evidence="2" type="ORF">SAMN04488554_3889</name>
</gene>
<reference evidence="3" key="1">
    <citation type="submission" date="2016-10" db="EMBL/GenBank/DDBJ databases">
        <authorList>
            <person name="Varghese N."/>
            <person name="Submissions S."/>
        </authorList>
    </citation>
    <scope>NUCLEOTIDE SEQUENCE [LARGE SCALE GENOMIC DNA]</scope>
    <source>
        <strain evidence="3">DSM 21368</strain>
    </source>
</reference>
<evidence type="ECO:0000313" key="3">
    <source>
        <dbReference type="Proteomes" id="UP000199220"/>
    </source>
</evidence>
<dbReference type="STRING" id="648782.SAMN04488554_3889"/>
<accession>A0A1H5N5L3</accession>
<keyword evidence="3" id="KW-1185">Reference proteome</keyword>
<protein>
    <recommendedName>
        <fullName evidence="1">DUF559 domain-containing protein</fullName>
    </recommendedName>
</protein>